<comment type="caution">
    <text evidence="1">The sequence shown here is derived from an EMBL/GenBank/DDBJ whole genome shotgun (WGS) entry which is preliminary data.</text>
</comment>
<reference evidence="1 2" key="1">
    <citation type="submission" date="2020-04" db="EMBL/GenBank/DDBJ databases">
        <authorList>
            <person name="Yoon J."/>
        </authorList>
    </citation>
    <scope>NUCLEOTIDE SEQUENCE [LARGE SCALE GENOMIC DNA]</scope>
    <source>
        <strain evidence="1 2">DJ-13</strain>
    </source>
</reference>
<dbReference type="RefSeq" id="WP_168553091.1">
    <property type="nucleotide sequence ID" value="NZ_JAAWWL010000002.1"/>
</dbReference>
<accession>A0ABX1GSK3</accession>
<dbReference type="Pfam" id="PF13585">
    <property type="entry name" value="CHU_C"/>
    <property type="match status" value="1"/>
</dbReference>
<dbReference type="InterPro" id="IPR026341">
    <property type="entry name" value="T9SS_type_B"/>
</dbReference>
<organism evidence="1 2">
    <name type="scientific">Croceivirga thetidis</name>
    <dbReference type="NCBI Taxonomy" id="2721623"/>
    <lineage>
        <taxon>Bacteria</taxon>
        <taxon>Pseudomonadati</taxon>
        <taxon>Bacteroidota</taxon>
        <taxon>Flavobacteriia</taxon>
        <taxon>Flavobacteriales</taxon>
        <taxon>Flavobacteriaceae</taxon>
        <taxon>Croceivirga</taxon>
    </lineage>
</organism>
<sequence length="577" mass="62747">MKKLLHITLFCFGLYSFGQDCPDLLSPFNGETNVPVDTNITWEVVPGVPGYEILLGTTPGGNDLGGGVVGSATSYTPPLGLPENTEVFVTIILSFFAQSGGGDDIPCDGYSFTTEDVTTAPGCTQMVVPADGATNVSVFTNISWLYASTATSYDITIGTTPGAGDLYTINDIQSLSFFPPTEFPPNTEIFVQIIPKNENGSANPCQEFSFTTREVSPLPGCTNLLSPLNGSVNVPLTPLIEWVAVPGATGYRLTIGDTPGSNNVLDNAVFTTNSTFVLDFEPNKTFFITIVPFNDSGDAIGCNTETFSTLLGCGPFLDLDTGELVSLNPVFDFPPVFSFCENEDPLVISAPIIADGYRWFEVDTFGNIDLISEDRQITVDEIGNFQLEAYFLISQPGDVIECATLVDFEVVSSEIPTINNLRVTDTALGLRIEVEASGIGDYEYAIDDINGPYKDSNVFNNVTPGSHVIYVRDKNGCGVAEERFEQDLTVEGFPKFFSPNGDGVNDFWQFIQPDGQNIVLTSIQIFNRFGLLLKQIDQNSRGWDGTFNGNDLPASDYWFIAIDDSNKEFRGHFSLKR</sequence>
<keyword evidence="2" id="KW-1185">Reference proteome</keyword>
<dbReference type="NCBIfam" id="TIGR04131">
    <property type="entry name" value="Bac_Flav_CTERM"/>
    <property type="match status" value="1"/>
</dbReference>
<protein>
    <submittedName>
        <fullName evidence="1">T9SS type B sorting domain-containing protein</fullName>
    </submittedName>
</protein>
<dbReference type="InterPro" id="IPR013783">
    <property type="entry name" value="Ig-like_fold"/>
</dbReference>
<proteinExistence type="predicted"/>
<name>A0ABX1GSK3_9FLAO</name>
<dbReference type="EMBL" id="JAAWWL010000002">
    <property type="protein sequence ID" value="NKI32930.1"/>
    <property type="molecule type" value="Genomic_DNA"/>
</dbReference>
<gene>
    <name evidence="1" type="ORF">HCU67_13315</name>
</gene>
<dbReference type="Proteomes" id="UP000718451">
    <property type="component" value="Unassembled WGS sequence"/>
</dbReference>
<evidence type="ECO:0000313" key="1">
    <source>
        <dbReference type="EMBL" id="NKI32930.1"/>
    </source>
</evidence>
<dbReference type="Gene3D" id="2.60.40.10">
    <property type="entry name" value="Immunoglobulins"/>
    <property type="match status" value="2"/>
</dbReference>
<evidence type="ECO:0000313" key="2">
    <source>
        <dbReference type="Proteomes" id="UP000718451"/>
    </source>
</evidence>